<accession>A0A8J3K9Y8</accession>
<dbReference type="SUPFAM" id="SSF55347">
    <property type="entry name" value="Glyceraldehyde-3-phosphate dehydrogenase-like, C-terminal domain"/>
    <property type="match status" value="1"/>
</dbReference>
<dbReference type="GO" id="GO:0000166">
    <property type="term" value="F:nucleotide binding"/>
    <property type="evidence" value="ECO:0007669"/>
    <property type="project" value="InterPro"/>
</dbReference>
<reference evidence="4 5" key="1">
    <citation type="submission" date="2021-01" db="EMBL/GenBank/DDBJ databases">
        <title>Whole genome shotgun sequence of Catellatospora chokoriensis NBRC 107358.</title>
        <authorList>
            <person name="Komaki H."/>
            <person name="Tamura T."/>
        </authorList>
    </citation>
    <scope>NUCLEOTIDE SEQUENCE [LARGE SCALE GENOMIC DNA]</scope>
    <source>
        <strain evidence="4 5">NBRC 107358</strain>
    </source>
</reference>
<comment type="caution">
    <text evidence="4">The sequence shown here is derived from an EMBL/GenBank/DDBJ whole genome shotgun (WGS) entry which is preliminary data.</text>
</comment>
<evidence type="ECO:0000259" key="3">
    <source>
        <dbReference type="Pfam" id="PF02894"/>
    </source>
</evidence>
<proteinExistence type="inferred from homology"/>
<dbReference type="Pfam" id="PF02894">
    <property type="entry name" value="GFO_IDH_MocA_C"/>
    <property type="match status" value="1"/>
</dbReference>
<evidence type="ECO:0000313" key="4">
    <source>
        <dbReference type="EMBL" id="GIF93375.1"/>
    </source>
</evidence>
<sequence>MNPVRLALIGAGDRGNAYARWALAHPGRARFVAVAEPDPDRRARFAAAHGIGLAAQHDDWRQLLDDADLAVDAVVIATQDAGHADPAVAAAQRGLHIMLEKPLAPTPQECVRIVDAAREADVMLAVCHVLRYAPYTRLVKHLIDSGAIGDVVSVQHHEPVGFWHQAHSFVRGNWRREDLSSFMLLAKSCHDMDWLQHIVGRDIARVSSFGGLRHFRPENRPAGAADRCLDCAVEPDCPYSAPRLYRDRLARGEHRWPLSVVTPVFTEQALTEALREGPYGRCVYACDNDVVDHQVVAMEFDGGVTASFTMNAFNTGGHRRTRVFGTRGELVCDAVSVTVHDFTTGTATSHDPQTAGGADAAGGHGGGDAGLMDAFTAAVATGDRARILSGPAQTLNSHLATFAAEQARHEGTVVTVARPAALAG</sequence>
<dbReference type="AlphaFoldDB" id="A0A8J3K9Y8"/>
<comment type="similarity">
    <text evidence="1">Belongs to the Gfo/Idh/MocA family.</text>
</comment>
<dbReference type="InterPro" id="IPR051450">
    <property type="entry name" value="Gfo/Idh/MocA_Oxidoreductases"/>
</dbReference>
<dbReference type="Proteomes" id="UP000619293">
    <property type="component" value="Unassembled WGS sequence"/>
</dbReference>
<name>A0A8J3K9Y8_9ACTN</name>
<evidence type="ECO:0000259" key="2">
    <source>
        <dbReference type="Pfam" id="PF01408"/>
    </source>
</evidence>
<dbReference type="RefSeq" id="WP_191838767.1">
    <property type="nucleotide sequence ID" value="NZ_BAAALB010000056.1"/>
</dbReference>
<dbReference type="EMBL" id="BONG01000061">
    <property type="protein sequence ID" value="GIF93375.1"/>
    <property type="molecule type" value="Genomic_DNA"/>
</dbReference>
<organism evidence="4 5">
    <name type="scientific">Catellatospora chokoriensis</name>
    <dbReference type="NCBI Taxonomy" id="310353"/>
    <lineage>
        <taxon>Bacteria</taxon>
        <taxon>Bacillati</taxon>
        <taxon>Actinomycetota</taxon>
        <taxon>Actinomycetes</taxon>
        <taxon>Micromonosporales</taxon>
        <taxon>Micromonosporaceae</taxon>
        <taxon>Catellatospora</taxon>
    </lineage>
</organism>
<dbReference type="Gene3D" id="3.40.50.720">
    <property type="entry name" value="NAD(P)-binding Rossmann-like Domain"/>
    <property type="match status" value="1"/>
</dbReference>
<dbReference type="PANTHER" id="PTHR43377:SF12">
    <property type="entry name" value="BINDING ROSSMANN FOLD OXIDOREDUCTASE, PUTATIVE (AFU_ORTHOLOGUE AFUA_3G11840)-RELATED"/>
    <property type="match status" value="1"/>
</dbReference>
<evidence type="ECO:0000313" key="5">
    <source>
        <dbReference type="Proteomes" id="UP000619293"/>
    </source>
</evidence>
<evidence type="ECO:0000256" key="1">
    <source>
        <dbReference type="ARBA" id="ARBA00010928"/>
    </source>
</evidence>
<dbReference type="Pfam" id="PF01408">
    <property type="entry name" value="GFO_IDH_MocA"/>
    <property type="match status" value="1"/>
</dbReference>
<dbReference type="Gene3D" id="3.30.360.10">
    <property type="entry name" value="Dihydrodipicolinate Reductase, domain 2"/>
    <property type="match status" value="1"/>
</dbReference>
<dbReference type="PANTHER" id="PTHR43377">
    <property type="entry name" value="BILIVERDIN REDUCTASE A"/>
    <property type="match status" value="1"/>
</dbReference>
<keyword evidence="5" id="KW-1185">Reference proteome</keyword>
<dbReference type="SUPFAM" id="SSF51735">
    <property type="entry name" value="NAD(P)-binding Rossmann-fold domains"/>
    <property type="match status" value="1"/>
</dbReference>
<dbReference type="InterPro" id="IPR004104">
    <property type="entry name" value="Gfo/Idh/MocA-like_OxRdtase_C"/>
</dbReference>
<dbReference type="InterPro" id="IPR036291">
    <property type="entry name" value="NAD(P)-bd_dom_sf"/>
</dbReference>
<feature type="domain" description="Gfo/Idh/MocA-like oxidoreductase C-terminal" evidence="3">
    <location>
        <begin position="140"/>
        <end position="414"/>
    </location>
</feature>
<gene>
    <name evidence="4" type="ORF">Cch02nite_68190</name>
</gene>
<dbReference type="InterPro" id="IPR000683">
    <property type="entry name" value="Gfo/Idh/MocA-like_OxRdtase_N"/>
</dbReference>
<protein>
    <submittedName>
        <fullName evidence="4">Oxidoreductase</fullName>
    </submittedName>
</protein>
<feature type="domain" description="Gfo/Idh/MocA-like oxidoreductase N-terminal" evidence="2">
    <location>
        <begin position="5"/>
        <end position="127"/>
    </location>
</feature>